<proteinExistence type="predicted"/>
<accession>A0ABR3GXD3</accession>
<gene>
    <name evidence="1" type="ORF">Q9L58_000253</name>
</gene>
<keyword evidence="2" id="KW-1185">Reference proteome</keyword>
<name>A0ABR3GXD3_9PEZI</name>
<organism evidence="1 2">
    <name type="scientific">Discina gigas</name>
    <dbReference type="NCBI Taxonomy" id="1032678"/>
    <lineage>
        <taxon>Eukaryota</taxon>
        <taxon>Fungi</taxon>
        <taxon>Dikarya</taxon>
        <taxon>Ascomycota</taxon>
        <taxon>Pezizomycotina</taxon>
        <taxon>Pezizomycetes</taxon>
        <taxon>Pezizales</taxon>
        <taxon>Discinaceae</taxon>
        <taxon>Discina</taxon>
    </lineage>
</organism>
<comment type="caution">
    <text evidence="1">The sequence shown here is derived from an EMBL/GenBank/DDBJ whole genome shotgun (WGS) entry which is preliminary data.</text>
</comment>
<protein>
    <submittedName>
        <fullName evidence="1">Uncharacterized protein</fullName>
    </submittedName>
</protein>
<sequence>MITSARGLAGAGTAVQGIEYLFLNLILNPGIIKVWFNYQQDIKVMDATLDEIYRGTPRPSFQTYTQQEGWREWMDPPYKLTLGADLARAFGGSRPHNLTFHKIRGSEWGTECPYDFHENAVDVSGRPCPCRTNNLDLGVVTEFIIRDLHMENPSTTLEKRPWTEARPRASYARFKSCMLLGDKHQELLRILKDTGLDRAHPQPIYPVPCLTNCLNDMCQDGCPNFRVKQDHTNAVRRFNQAFEENFSNPRFQERPALLGYAVSDALGLALVVRFLMTTEKPRLLAERLRLWSILPTTGALPEPIFGRRMRGIRGYERGPNVTEWERDYRLIRRVPFAMDHPPHAKRDLIGWDISGDQHLRNAFGRDERWRLIQTNNTIYNMIWQFFRTNPILFGDFLFSHSRKPYRPVLRDNAGRTFSVDEHEHRFMERSTFSEETIKVIFQQRSFYEICLGLLPMLISQLELMLLDELRKDDENVIRMVQQYDTYRRGHDVFVSEPDRRRFLDAREVLGKKNKGPNWKPRTSTIPLGMYPVRRWNFEPLQVFTMFPDRYDLGYRLLGKLIDEFRSLESAGRRRREQFESKLIGVTSRGEIARLYEAAAAGVTLFADSDSESKWILRNEQRDIRDRINHFIGFWIRLFFNTPVPIAVDNVTGEGYLTHPTDGSDIVRGTRLAEKFFDLMFSPTNFYMPEFINARPKPGISTKAPILPQVGGISAPPLTRDEILGATVERRVDPEGGALPNGTQTRTPRELQFERLFARWTERLLGPMNTWDAFPA</sequence>
<evidence type="ECO:0000313" key="2">
    <source>
        <dbReference type="Proteomes" id="UP001447188"/>
    </source>
</evidence>
<evidence type="ECO:0000313" key="1">
    <source>
        <dbReference type="EMBL" id="KAL0640589.1"/>
    </source>
</evidence>
<dbReference type="Proteomes" id="UP001447188">
    <property type="component" value="Unassembled WGS sequence"/>
</dbReference>
<reference evidence="1 2" key="1">
    <citation type="submission" date="2024-02" db="EMBL/GenBank/DDBJ databases">
        <title>Discinaceae phylogenomics.</title>
        <authorList>
            <person name="Dirks A.C."/>
            <person name="James T.Y."/>
        </authorList>
    </citation>
    <scope>NUCLEOTIDE SEQUENCE [LARGE SCALE GENOMIC DNA]</scope>
    <source>
        <strain evidence="1 2">ACD0624</strain>
    </source>
</reference>
<dbReference type="EMBL" id="JBBBZM010000002">
    <property type="protein sequence ID" value="KAL0640589.1"/>
    <property type="molecule type" value="Genomic_DNA"/>
</dbReference>